<dbReference type="GO" id="GO:0000156">
    <property type="term" value="F:phosphorelay response regulator activity"/>
    <property type="evidence" value="ECO:0007669"/>
    <property type="project" value="TreeGrafter"/>
</dbReference>
<dbReference type="EMBL" id="FSRU01000001">
    <property type="protein sequence ID" value="SIO46228.1"/>
    <property type="molecule type" value="Genomic_DNA"/>
</dbReference>
<proteinExistence type="predicted"/>
<keyword evidence="3 4" id="KW-0238">DNA-binding</keyword>
<keyword evidence="1" id="KW-0597">Phosphoprotein</keyword>
<feature type="DNA-binding region" description="OmpR/PhoB-type" evidence="4">
    <location>
        <begin position="130"/>
        <end position="229"/>
    </location>
</feature>
<dbReference type="InterPro" id="IPR016032">
    <property type="entry name" value="Sig_transdc_resp-reg_C-effctor"/>
</dbReference>
<sequence length="251" mass="28079">MPIIDAIRSMKLLTFENDPDNSWSLNNTLRQAGYHCRGYCSIDVLLESPWAGESDMSIIDSDGLDDERLGYLAQALSPDRPMLFVGTDEHRLAGLSRDADGYLVKPVSARGLVACVKSTLSRAWDRYATSGPMAFGRYVFEPHGRSVLVGGRRVSLTQKEFQLALLLFRNVARPVSRVYIAGTVWRHDERINVRTMTAHISAIRSKLQLRADADYALSPIYNYGYRLDPVRRNRLPAARQAMPLIPVGVPG</sequence>
<dbReference type="Gene3D" id="3.40.50.2300">
    <property type="match status" value="1"/>
</dbReference>
<keyword evidence="7" id="KW-1185">Reference proteome</keyword>
<evidence type="ECO:0000259" key="5">
    <source>
        <dbReference type="PROSITE" id="PS51755"/>
    </source>
</evidence>
<feature type="domain" description="OmpR/PhoB-type" evidence="5">
    <location>
        <begin position="130"/>
        <end position="229"/>
    </location>
</feature>
<evidence type="ECO:0000313" key="6">
    <source>
        <dbReference type="EMBL" id="SIO46228.1"/>
    </source>
</evidence>
<dbReference type="InterPro" id="IPR036388">
    <property type="entry name" value="WH-like_DNA-bd_sf"/>
</dbReference>
<dbReference type="SMART" id="SM00862">
    <property type="entry name" value="Trans_reg_C"/>
    <property type="match status" value="1"/>
</dbReference>
<dbReference type="AlphaFoldDB" id="A0A1N6JPF1"/>
<dbReference type="InterPro" id="IPR039420">
    <property type="entry name" value="WalR-like"/>
</dbReference>
<dbReference type="GO" id="GO:0005829">
    <property type="term" value="C:cytosol"/>
    <property type="evidence" value="ECO:0007669"/>
    <property type="project" value="TreeGrafter"/>
</dbReference>
<dbReference type="Gene3D" id="1.10.10.10">
    <property type="entry name" value="Winged helix-like DNA-binding domain superfamily/Winged helix DNA-binding domain"/>
    <property type="match status" value="1"/>
</dbReference>
<evidence type="ECO:0000256" key="2">
    <source>
        <dbReference type="ARBA" id="ARBA00023012"/>
    </source>
</evidence>
<accession>A0A1N6JPF1</accession>
<protein>
    <submittedName>
        <fullName evidence="6">DNA-binding response regulator, OmpR family, contains REC and winged-helix (WHTH) domain</fullName>
    </submittedName>
</protein>
<dbReference type="PROSITE" id="PS51755">
    <property type="entry name" value="OMPR_PHOB"/>
    <property type="match status" value="1"/>
</dbReference>
<dbReference type="PANTHER" id="PTHR48111:SF40">
    <property type="entry name" value="PHOSPHATE REGULON TRANSCRIPTIONAL REGULATORY PROTEIN PHOB"/>
    <property type="match status" value="1"/>
</dbReference>
<evidence type="ECO:0000256" key="1">
    <source>
        <dbReference type="ARBA" id="ARBA00022553"/>
    </source>
</evidence>
<name>A0A1N6JPF1_9BURK</name>
<dbReference type="Pfam" id="PF00486">
    <property type="entry name" value="Trans_reg_C"/>
    <property type="match status" value="1"/>
</dbReference>
<dbReference type="GO" id="GO:0032993">
    <property type="term" value="C:protein-DNA complex"/>
    <property type="evidence" value="ECO:0007669"/>
    <property type="project" value="TreeGrafter"/>
</dbReference>
<evidence type="ECO:0000256" key="4">
    <source>
        <dbReference type="PROSITE-ProRule" id="PRU01091"/>
    </source>
</evidence>
<keyword evidence="2" id="KW-0902">Two-component regulatory system</keyword>
<dbReference type="CDD" id="cd00383">
    <property type="entry name" value="trans_reg_C"/>
    <property type="match status" value="1"/>
</dbReference>
<dbReference type="SUPFAM" id="SSF52172">
    <property type="entry name" value="CheY-like"/>
    <property type="match status" value="1"/>
</dbReference>
<dbReference type="Proteomes" id="UP000185151">
    <property type="component" value="Unassembled WGS sequence"/>
</dbReference>
<dbReference type="InterPro" id="IPR001867">
    <property type="entry name" value="OmpR/PhoB-type_DNA-bd"/>
</dbReference>
<evidence type="ECO:0000313" key="7">
    <source>
        <dbReference type="Proteomes" id="UP000185151"/>
    </source>
</evidence>
<dbReference type="PANTHER" id="PTHR48111">
    <property type="entry name" value="REGULATOR OF RPOS"/>
    <property type="match status" value="1"/>
</dbReference>
<gene>
    <name evidence="6" type="ORF">SAMN05444165_3413</name>
</gene>
<dbReference type="InterPro" id="IPR011006">
    <property type="entry name" value="CheY-like_superfamily"/>
</dbReference>
<organism evidence="6 7">
    <name type="scientific">Paraburkholderia phenazinium</name>
    <dbReference type="NCBI Taxonomy" id="60549"/>
    <lineage>
        <taxon>Bacteria</taxon>
        <taxon>Pseudomonadati</taxon>
        <taxon>Pseudomonadota</taxon>
        <taxon>Betaproteobacteria</taxon>
        <taxon>Burkholderiales</taxon>
        <taxon>Burkholderiaceae</taxon>
        <taxon>Paraburkholderia</taxon>
    </lineage>
</organism>
<dbReference type="GO" id="GO:0006355">
    <property type="term" value="P:regulation of DNA-templated transcription"/>
    <property type="evidence" value="ECO:0007669"/>
    <property type="project" value="InterPro"/>
</dbReference>
<dbReference type="GO" id="GO:0000976">
    <property type="term" value="F:transcription cis-regulatory region binding"/>
    <property type="evidence" value="ECO:0007669"/>
    <property type="project" value="TreeGrafter"/>
</dbReference>
<reference evidence="6 7" key="1">
    <citation type="submission" date="2016-11" db="EMBL/GenBank/DDBJ databases">
        <authorList>
            <person name="Jaros S."/>
            <person name="Januszkiewicz K."/>
            <person name="Wedrychowicz H."/>
        </authorList>
    </citation>
    <scope>NUCLEOTIDE SEQUENCE [LARGE SCALE GENOMIC DNA]</scope>
    <source>
        <strain evidence="6 7">GAS95</strain>
    </source>
</reference>
<dbReference type="SUPFAM" id="SSF46894">
    <property type="entry name" value="C-terminal effector domain of the bipartite response regulators"/>
    <property type="match status" value="1"/>
</dbReference>
<evidence type="ECO:0000256" key="3">
    <source>
        <dbReference type="ARBA" id="ARBA00023125"/>
    </source>
</evidence>